<comment type="cofactor">
    <cofactor evidence="1">
        <name>Mg(2+)</name>
        <dbReference type="ChEBI" id="CHEBI:18420"/>
    </cofactor>
</comment>
<keyword evidence="3" id="KW-0963">Cytoplasm</keyword>
<dbReference type="EMBL" id="JARGEI010000029">
    <property type="protein sequence ID" value="KAJ8706017.1"/>
    <property type="molecule type" value="Genomic_DNA"/>
</dbReference>
<evidence type="ECO:0000256" key="2">
    <source>
        <dbReference type="ARBA" id="ARBA00004496"/>
    </source>
</evidence>
<evidence type="ECO:0000256" key="6">
    <source>
        <dbReference type="ARBA" id="ARBA00023054"/>
    </source>
</evidence>
<evidence type="ECO:0000259" key="7">
    <source>
        <dbReference type="Pfam" id="PF08826"/>
    </source>
</evidence>
<dbReference type="EMBL" id="JARGEI010000029">
    <property type="protein sequence ID" value="KAJ8706022.1"/>
    <property type="molecule type" value="Genomic_DNA"/>
</dbReference>
<evidence type="ECO:0000313" key="9">
    <source>
        <dbReference type="EMBL" id="KAJ8706015.1"/>
    </source>
</evidence>
<proteinExistence type="predicted"/>
<evidence type="ECO:0000313" key="15">
    <source>
        <dbReference type="EMBL" id="KAJ8706021.1"/>
    </source>
</evidence>
<evidence type="ECO:0000313" key="11">
    <source>
        <dbReference type="EMBL" id="KAJ8706017.1"/>
    </source>
</evidence>
<evidence type="ECO:0000313" key="12">
    <source>
        <dbReference type="EMBL" id="KAJ8706018.1"/>
    </source>
</evidence>
<evidence type="ECO:0000256" key="3">
    <source>
        <dbReference type="ARBA" id="ARBA00022490"/>
    </source>
</evidence>
<dbReference type="EMBL" id="JARGEI010000029">
    <property type="protein sequence ID" value="KAJ8706018.1"/>
    <property type="molecule type" value="Genomic_DNA"/>
</dbReference>
<organism evidence="11 17">
    <name type="scientific">Mythimna separata</name>
    <name type="common">Oriental armyworm</name>
    <name type="synonym">Pseudaletia separata</name>
    <dbReference type="NCBI Taxonomy" id="271217"/>
    <lineage>
        <taxon>Eukaryota</taxon>
        <taxon>Metazoa</taxon>
        <taxon>Ecdysozoa</taxon>
        <taxon>Arthropoda</taxon>
        <taxon>Hexapoda</taxon>
        <taxon>Insecta</taxon>
        <taxon>Pterygota</taxon>
        <taxon>Neoptera</taxon>
        <taxon>Endopterygota</taxon>
        <taxon>Lepidoptera</taxon>
        <taxon>Glossata</taxon>
        <taxon>Ditrysia</taxon>
        <taxon>Noctuoidea</taxon>
        <taxon>Noctuidae</taxon>
        <taxon>Noctuinae</taxon>
        <taxon>Hadenini</taxon>
        <taxon>Mythimna</taxon>
    </lineage>
</organism>
<dbReference type="GO" id="GO:0005737">
    <property type="term" value="C:cytoplasm"/>
    <property type="evidence" value="ECO:0007669"/>
    <property type="project" value="UniProtKB-SubCell"/>
</dbReference>
<dbReference type="AlphaFoldDB" id="A0AAD7Y850"/>
<comment type="caution">
    <text evidence="11">The sequence shown here is derived from an EMBL/GenBank/DDBJ whole genome shotgun (WGS) entry which is preliminary data.</text>
</comment>
<sequence>MEILTLQSSLHSEIQAKQAVGEELSRTRAELLASQRRSQKLDKMEILTLQSSLHSEIQAKQAVGEELSRTRAELLASQRYV</sequence>
<keyword evidence="4" id="KW-0597">Phosphoprotein</keyword>
<dbReference type="EMBL" id="JARGEI010000029">
    <property type="protein sequence ID" value="KAJ8706014.1"/>
    <property type="molecule type" value="Genomic_DNA"/>
</dbReference>
<dbReference type="EMBL" id="JARGEI010000029">
    <property type="protein sequence ID" value="KAJ8706015.1"/>
    <property type="molecule type" value="Genomic_DNA"/>
</dbReference>
<evidence type="ECO:0000256" key="5">
    <source>
        <dbReference type="ARBA" id="ARBA00022723"/>
    </source>
</evidence>
<protein>
    <recommendedName>
        <fullName evidence="7">Myotonic dystrophy protein kinase coiled coil domain-containing protein</fullName>
    </recommendedName>
</protein>
<evidence type="ECO:0000313" key="8">
    <source>
        <dbReference type="EMBL" id="KAJ8706014.1"/>
    </source>
</evidence>
<keyword evidence="6" id="KW-0175">Coiled coil</keyword>
<dbReference type="EMBL" id="JARGEI010000029">
    <property type="protein sequence ID" value="KAJ8706019.1"/>
    <property type="molecule type" value="Genomic_DNA"/>
</dbReference>
<name>A0AAD7Y850_MYTSE</name>
<accession>A0AAD7Y850</accession>
<keyword evidence="17" id="KW-1185">Reference proteome</keyword>
<evidence type="ECO:0000256" key="4">
    <source>
        <dbReference type="ARBA" id="ARBA00022553"/>
    </source>
</evidence>
<evidence type="ECO:0000313" key="16">
    <source>
        <dbReference type="EMBL" id="KAJ8706022.1"/>
    </source>
</evidence>
<dbReference type="GO" id="GO:0005524">
    <property type="term" value="F:ATP binding"/>
    <property type="evidence" value="ECO:0007669"/>
    <property type="project" value="InterPro"/>
</dbReference>
<dbReference type="EMBL" id="JARGEI010000029">
    <property type="protein sequence ID" value="KAJ8706016.1"/>
    <property type="molecule type" value="Genomic_DNA"/>
</dbReference>
<evidence type="ECO:0000313" key="17">
    <source>
        <dbReference type="Proteomes" id="UP001231518"/>
    </source>
</evidence>
<evidence type="ECO:0000313" key="10">
    <source>
        <dbReference type="EMBL" id="KAJ8706016.1"/>
    </source>
</evidence>
<feature type="domain" description="Myotonic dystrophy protein kinase coiled coil" evidence="7">
    <location>
        <begin position="6"/>
        <end position="38"/>
    </location>
</feature>
<evidence type="ECO:0000313" key="13">
    <source>
        <dbReference type="EMBL" id="KAJ8706019.1"/>
    </source>
</evidence>
<dbReference type="GO" id="GO:0046872">
    <property type="term" value="F:metal ion binding"/>
    <property type="evidence" value="ECO:0007669"/>
    <property type="project" value="UniProtKB-KW"/>
</dbReference>
<dbReference type="InterPro" id="IPR014930">
    <property type="entry name" value="Myotonic_dystrophy_kinase_coil"/>
</dbReference>
<dbReference type="EMBL" id="JARGEI010000029">
    <property type="protein sequence ID" value="KAJ8706021.1"/>
    <property type="molecule type" value="Genomic_DNA"/>
</dbReference>
<keyword evidence="5" id="KW-0479">Metal-binding</keyword>
<comment type="subcellular location">
    <subcellularLocation>
        <location evidence="2">Cytoplasm</location>
    </subcellularLocation>
</comment>
<evidence type="ECO:0000313" key="14">
    <source>
        <dbReference type="EMBL" id="KAJ8706020.1"/>
    </source>
</evidence>
<dbReference type="GO" id="GO:0004674">
    <property type="term" value="F:protein serine/threonine kinase activity"/>
    <property type="evidence" value="ECO:0007669"/>
    <property type="project" value="InterPro"/>
</dbReference>
<reference evidence="11" key="1">
    <citation type="submission" date="2023-03" db="EMBL/GenBank/DDBJ databases">
        <title>Chromosome-level genomes of two armyworms, Mythimna separata and Mythimna loreyi, provide insights into the biosynthesis and reception of sex pheromones.</title>
        <authorList>
            <person name="Zhao H."/>
        </authorList>
    </citation>
    <scope>NUCLEOTIDE SEQUENCE</scope>
    <source>
        <strain evidence="11">BeijingLab</strain>
        <tissue evidence="11">Pupa</tissue>
    </source>
</reference>
<gene>
    <name evidence="8" type="ORF">PYW07_010791</name>
    <name evidence="9" type="ORF">PYW07_010792</name>
    <name evidence="10" type="ORF">PYW07_010793</name>
    <name evidence="11" type="ORF">PYW07_010794</name>
    <name evidence="12" type="ORF">PYW07_010795</name>
    <name evidence="13" type="ORF">PYW07_010796</name>
    <name evidence="14" type="ORF">PYW07_010797</name>
    <name evidence="15" type="ORF">PYW07_010798</name>
    <name evidence="16" type="ORF">PYW07_010799</name>
</gene>
<dbReference type="Proteomes" id="UP001231518">
    <property type="component" value="Chromosome 26"/>
</dbReference>
<evidence type="ECO:0000256" key="1">
    <source>
        <dbReference type="ARBA" id="ARBA00001946"/>
    </source>
</evidence>
<feature type="domain" description="Myotonic dystrophy protein kinase coiled coil" evidence="7">
    <location>
        <begin position="49"/>
        <end position="73"/>
    </location>
</feature>
<dbReference type="EMBL" id="JARGEI010000029">
    <property type="protein sequence ID" value="KAJ8706020.1"/>
    <property type="molecule type" value="Genomic_DNA"/>
</dbReference>
<dbReference type="Pfam" id="PF08826">
    <property type="entry name" value="DMPK_coil"/>
    <property type="match status" value="2"/>
</dbReference>